<keyword evidence="2" id="KW-1185">Reference proteome</keyword>
<comment type="caution">
    <text evidence="1">The sequence shown here is derived from an EMBL/GenBank/DDBJ whole genome shotgun (WGS) entry which is preliminary data.</text>
</comment>
<gene>
    <name evidence="1" type="ORF">VTK73DRAFT_9244</name>
</gene>
<sequence length="140" mass="15371">MRQSQFFSSCEQKLGQCPQLTGSILIENQYPTLPLSRRRSAVRALSVDSKSKTILSCLPHLPPHDSISSVDHLSILADVFACPYLATACASFPPTLIEAQRWFSIGGSDADPSSIHFDFLARFCFRVHNIVKGASKAMAD</sequence>
<dbReference type="Proteomes" id="UP001586593">
    <property type="component" value="Unassembled WGS sequence"/>
</dbReference>
<reference evidence="1 2" key="1">
    <citation type="journal article" date="2024" name="Commun. Biol.">
        <title>Comparative genomic analysis of thermophilic fungi reveals convergent evolutionary adaptations and gene losses.</title>
        <authorList>
            <person name="Steindorff A.S."/>
            <person name="Aguilar-Pontes M.V."/>
            <person name="Robinson A.J."/>
            <person name="Andreopoulos B."/>
            <person name="LaButti K."/>
            <person name="Kuo A."/>
            <person name="Mondo S."/>
            <person name="Riley R."/>
            <person name="Otillar R."/>
            <person name="Haridas S."/>
            <person name="Lipzen A."/>
            <person name="Grimwood J."/>
            <person name="Schmutz J."/>
            <person name="Clum A."/>
            <person name="Reid I.D."/>
            <person name="Moisan M.C."/>
            <person name="Butler G."/>
            <person name="Nguyen T.T.M."/>
            <person name="Dewar K."/>
            <person name="Conant G."/>
            <person name="Drula E."/>
            <person name="Henrissat B."/>
            <person name="Hansel C."/>
            <person name="Singer S."/>
            <person name="Hutchinson M.I."/>
            <person name="de Vries R.P."/>
            <person name="Natvig D.O."/>
            <person name="Powell A.J."/>
            <person name="Tsang A."/>
            <person name="Grigoriev I.V."/>
        </authorList>
    </citation>
    <scope>NUCLEOTIDE SEQUENCE [LARGE SCALE GENOMIC DNA]</scope>
    <source>
        <strain evidence="1 2">ATCC 24622</strain>
    </source>
</reference>
<dbReference type="EMBL" id="JAZHXJ010000075">
    <property type="protein sequence ID" value="KAL1876580.1"/>
    <property type="molecule type" value="Genomic_DNA"/>
</dbReference>
<protein>
    <submittedName>
        <fullName evidence="1">Uncharacterized protein</fullName>
    </submittedName>
</protein>
<accession>A0ABR3XKT2</accession>
<organism evidence="1 2">
    <name type="scientific">Phialemonium thermophilum</name>
    <dbReference type="NCBI Taxonomy" id="223376"/>
    <lineage>
        <taxon>Eukaryota</taxon>
        <taxon>Fungi</taxon>
        <taxon>Dikarya</taxon>
        <taxon>Ascomycota</taxon>
        <taxon>Pezizomycotina</taxon>
        <taxon>Sordariomycetes</taxon>
        <taxon>Sordariomycetidae</taxon>
        <taxon>Cephalothecales</taxon>
        <taxon>Cephalothecaceae</taxon>
        <taxon>Phialemonium</taxon>
    </lineage>
</organism>
<evidence type="ECO:0000313" key="2">
    <source>
        <dbReference type="Proteomes" id="UP001586593"/>
    </source>
</evidence>
<name>A0ABR3XKT2_9PEZI</name>
<evidence type="ECO:0000313" key="1">
    <source>
        <dbReference type="EMBL" id="KAL1876580.1"/>
    </source>
</evidence>
<proteinExistence type="predicted"/>